<evidence type="ECO:0000313" key="2">
    <source>
        <dbReference type="Proteomes" id="UP001497535"/>
    </source>
</evidence>
<dbReference type="EMBL" id="CAVMJV010000012">
    <property type="protein sequence ID" value="CAK5046539.1"/>
    <property type="molecule type" value="Genomic_DNA"/>
</dbReference>
<organism evidence="1 2">
    <name type="scientific">Meloidogyne enterolobii</name>
    <name type="common">Root-knot nematode worm</name>
    <name type="synonym">Meloidogyne mayaguensis</name>
    <dbReference type="NCBI Taxonomy" id="390850"/>
    <lineage>
        <taxon>Eukaryota</taxon>
        <taxon>Metazoa</taxon>
        <taxon>Ecdysozoa</taxon>
        <taxon>Nematoda</taxon>
        <taxon>Chromadorea</taxon>
        <taxon>Rhabditida</taxon>
        <taxon>Tylenchina</taxon>
        <taxon>Tylenchomorpha</taxon>
        <taxon>Tylenchoidea</taxon>
        <taxon>Meloidogynidae</taxon>
        <taxon>Meloidogyninae</taxon>
        <taxon>Meloidogyne</taxon>
    </lineage>
</organism>
<accession>A0ACB0YH53</accession>
<sequence length="778" mass="87773">MDIDAETSGSETEEAFNHLNADQNRKSKRAGGWQAMGLDHAVYKGIIKKGYRQPTPIQRKSIPQICSGADVVAMSRTGSGKTAAFVIPMLQKLKKRDTRGIRAIIFAPTRELALQSFKFVKELGRYTGLLCACLIGGDDMDEQFAVLHKHPDILIATPGRLLHIVMEMGLKLTAVQYVVFDEADRLFEIGLGDQLKEIIKRLPESRQTLLFSATLPKILVDFAKAGLSDPVLVRLDVESKLSENLKTVFACCRANEKLPALIHLCRALNREHQKTIIFCATMKHVELLVAFLQEAGMDPAFLYSQLDPVARKQNIYRFRNTPECSLLVVTDIAARGVDIPLLDYAVNWHFPSRPKLFVHRVGRVARAGMSGTSISFIAPDEMAYALDVFLFTGKPLAFVDKADLEKNIHEENHSGLIGTLPDTFSHLETEFISNLQQNSIEIRDIQAKADNAMKKYTKTRPQASAESIRRVKTELYQITPFVHPFFLSKDLFPKLVAEECSDNGLKDGLQRKDGLQEILQQIRNWRPNQAIFSMQNTLGGKGRFSENKQNLPVKKETKNDQKCSIERCKAEEKATNYVDYLPTDANTESGLSVQNDNNLGGFESMAKRASLELGADDEKGLYMATKGGKNVWDRKRKKFVSAESGQPKIKKIRTEDGGWMPVSYKSGRYERWKQRQNISFQDEEEGGIDGRRERNGRRKSFGKNKSKGNTNNTTKTSKAKSKMEIRNSDQIIKNRRKKARVQSYQNYRKQENLKKKDRRGRAGGKGGRFGNGKRKSKA</sequence>
<name>A0ACB0YH53_MELEN</name>
<keyword evidence="2" id="KW-1185">Reference proteome</keyword>
<dbReference type="Proteomes" id="UP001497535">
    <property type="component" value="Unassembled WGS sequence"/>
</dbReference>
<proteinExistence type="predicted"/>
<gene>
    <name evidence="1" type="ORF">MENTE1834_LOCUS12108</name>
</gene>
<reference evidence="1" key="1">
    <citation type="submission" date="2023-11" db="EMBL/GenBank/DDBJ databases">
        <authorList>
            <person name="Poullet M."/>
        </authorList>
    </citation>
    <scope>NUCLEOTIDE SEQUENCE</scope>
    <source>
        <strain evidence="1">E1834</strain>
    </source>
</reference>
<evidence type="ECO:0000313" key="1">
    <source>
        <dbReference type="EMBL" id="CAK5046539.1"/>
    </source>
</evidence>
<comment type="caution">
    <text evidence="1">The sequence shown here is derived from an EMBL/GenBank/DDBJ whole genome shotgun (WGS) entry which is preliminary data.</text>
</comment>
<protein>
    <submittedName>
        <fullName evidence="1">Uncharacterized protein</fullName>
    </submittedName>
</protein>